<reference evidence="1" key="1">
    <citation type="submission" date="2023-08" db="EMBL/GenBank/DDBJ databases">
        <title>Black Yeasts Isolated from many extreme environments.</title>
        <authorList>
            <person name="Coleine C."/>
            <person name="Stajich J.E."/>
            <person name="Selbmann L."/>
        </authorList>
    </citation>
    <scope>NUCLEOTIDE SEQUENCE</scope>
    <source>
        <strain evidence="1">CCFEE 5810</strain>
    </source>
</reference>
<gene>
    <name evidence="1" type="ORF">LTR97_003970</name>
</gene>
<protein>
    <submittedName>
        <fullName evidence="1">Uncharacterized protein</fullName>
    </submittedName>
</protein>
<dbReference type="EMBL" id="JAVRQU010000005">
    <property type="protein sequence ID" value="KAK5703024.1"/>
    <property type="molecule type" value="Genomic_DNA"/>
</dbReference>
<name>A0AAN7ZUX0_9PEZI</name>
<evidence type="ECO:0000313" key="2">
    <source>
        <dbReference type="Proteomes" id="UP001310594"/>
    </source>
</evidence>
<dbReference type="Proteomes" id="UP001310594">
    <property type="component" value="Unassembled WGS sequence"/>
</dbReference>
<organism evidence="1 2">
    <name type="scientific">Elasticomyces elasticus</name>
    <dbReference type="NCBI Taxonomy" id="574655"/>
    <lineage>
        <taxon>Eukaryota</taxon>
        <taxon>Fungi</taxon>
        <taxon>Dikarya</taxon>
        <taxon>Ascomycota</taxon>
        <taxon>Pezizomycotina</taxon>
        <taxon>Dothideomycetes</taxon>
        <taxon>Dothideomycetidae</taxon>
        <taxon>Mycosphaerellales</taxon>
        <taxon>Teratosphaeriaceae</taxon>
        <taxon>Elasticomyces</taxon>
    </lineage>
</organism>
<evidence type="ECO:0000313" key="1">
    <source>
        <dbReference type="EMBL" id="KAK5703024.1"/>
    </source>
</evidence>
<comment type="caution">
    <text evidence="1">The sequence shown here is derived from an EMBL/GenBank/DDBJ whole genome shotgun (WGS) entry which is preliminary data.</text>
</comment>
<dbReference type="AlphaFoldDB" id="A0AAN7ZUX0"/>
<proteinExistence type="predicted"/>
<sequence>MDDHDYHPAQGWAQVYHEDLAKLDSDISIHGQTEKDPRDMKLLTRVLEHLRWPVPTPANFDTSLKALPRALFEGDLDLAVKLTARMQEILHQLG</sequence>
<accession>A0AAN7ZUX0</accession>